<feature type="compositionally biased region" description="Basic residues" evidence="1">
    <location>
        <begin position="20"/>
        <end position="31"/>
    </location>
</feature>
<evidence type="ECO:0000256" key="2">
    <source>
        <dbReference type="SAM" id="Phobius"/>
    </source>
</evidence>
<feature type="region of interest" description="Disordered" evidence="1">
    <location>
        <begin position="1"/>
        <end position="40"/>
    </location>
</feature>
<accession>A0ABT1G2Z9</accession>
<feature type="compositionally biased region" description="Low complexity" evidence="1">
    <location>
        <begin position="1"/>
        <end position="12"/>
    </location>
</feature>
<feature type="transmembrane region" description="Helical" evidence="2">
    <location>
        <begin position="376"/>
        <end position="400"/>
    </location>
</feature>
<feature type="transmembrane region" description="Helical" evidence="2">
    <location>
        <begin position="317"/>
        <end position="335"/>
    </location>
</feature>
<feature type="transmembrane region" description="Helical" evidence="2">
    <location>
        <begin position="100"/>
        <end position="122"/>
    </location>
</feature>
<evidence type="ECO:0000256" key="1">
    <source>
        <dbReference type="SAM" id="MobiDB-lite"/>
    </source>
</evidence>
<proteinExistence type="predicted"/>
<keyword evidence="4" id="KW-1185">Reference proteome</keyword>
<dbReference type="Proteomes" id="UP001204000">
    <property type="component" value="Unassembled WGS sequence"/>
</dbReference>
<evidence type="ECO:0000313" key="3">
    <source>
        <dbReference type="EMBL" id="MCP1388346.1"/>
    </source>
</evidence>
<dbReference type="InterPro" id="IPR045931">
    <property type="entry name" value="DUF6350"/>
</dbReference>
<dbReference type="Pfam" id="PF19877">
    <property type="entry name" value="DUF6350"/>
    <property type="match status" value="1"/>
</dbReference>
<name>A0ABT1G2Z9_9CORY</name>
<protein>
    <submittedName>
        <fullName evidence="3">DUF6350 family protein</fullName>
    </submittedName>
</protein>
<dbReference type="EMBL" id="JAMFTQ010000014">
    <property type="protein sequence ID" value="MCP1388346.1"/>
    <property type="molecule type" value="Genomic_DNA"/>
</dbReference>
<keyword evidence="2" id="KW-0812">Transmembrane</keyword>
<feature type="transmembrane region" description="Helical" evidence="2">
    <location>
        <begin position="255"/>
        <end position="280"/>
    </location>
</feature>
<reference evidence="3" key="1">
    <citation type="submission" date="2022-05" db="EMBL/GenBank/DDBJ databases">
        <title>Corynebacterium sp. TA-R-1 sp. nov., isolated from human feces.</title>
        <authorList>
            <person name="Shamsuzzaman M."/>
            <person name="Dahal R.H."/>
        </authorList>
    </citation>
    <scope>NUCLEOTIDE SEQUENCE</scope>
    <source>
        <strain evidence="3">TA-R-1</strain>
    </source>
</reference>
<dbReference type="RefSeq" id="WP_253578837.1">
    <property type="nucleotide sequence ID" value="NZ_JAMFTQ010000014.1"/>
</dbReference>
<comment type="caution">
    <text evidence="3">The sequence shown here is derived from an EMBL/GenBank/DDBJ whole genome shotgun (WGS) entry which is preliminary data.</text>
</comment>
<keyword evidence="2" id="KW-1133">Transmembrane helix</keyword>
<feature type="transmembrane region" description="Helical" evidence="2">
    <location>
        <begin position="292"/>
        <end position="311"/>
    </location>
</feature>
<feature type="transmembrane region" description="Helical" evidence="2">
    <location>
        <begin position="134"/>
        <end position="160"/>
    </location>
</feature>
<feature type="transmembrane region" description="Helical" evidence="2">
    <location>
        <begin position="54"/>
        <end position="80"/>
    </location>
</feature>
<evidence type="ECO:0000313" key="4">
    <source>
        <dbReference type="Proteomes" id="UP001204000"/>
    </source>
</evidence>
<feature type="transmembrane region" description="Helical" evidence="2">
    <location>
        <begin position="224"/>
        <end position="243"/>
    </location>
</feature>
<sequence>MSNTHAPRSAAPRRPDTRRRQVRGRVPGAKRTRPEPPAPETWAQRFRHYAPAAVLPLAVLALAVVAVCFGTILIGGWRLAYLPAAIGQTWLTLNAAPLRIDGVDLGAVPLLPAVGIVALVASRIRAATRRRVSVLDLAAILGLIVLTSLTLSGIALFMVSDASNVFAVAPPHPAAALLAPLGLHLAGFIFGIRPVVWRALARRVAVPPVVVESAHAAWQLVRDLLWAALAVYVLFLVLGQARVSEIGAAYPPLHWSGLLALAALTIAYLPNAAVATLSVLLGGSVDYAGASLSLFDATAVALPPLPIFAAVPPAVPAWAPALMLVPAAIAVRFVLTRDFTLISVAATATWAAIIGIILGLYASGTAGAYGVIGPDLWTLALLLFAWAGVCGLAAWLVALVRGRGEGAAAETGESGGED</sequence>
<feature type="transmembrane region" description="Helical" evidence="2">
    <location>
        <begin position="342"/>
        <end position="364"/>
    </location>
</feature>
<feature type="transmembrane region" description="Helical" evidence="2">
    <location>
        <begin position="172"/>
        <end position="192"/>
    </location>
</feature>
<keyword evidence="2" id="KW-0472">Membrane</keyword>
<gene>
    <name evidence="3" type="ORF">M5J20_09125</name>
</gene>
<organism evidence="3 4">
    <name type="scientific">Corynebacterium stercoris</name>
    <dbReference type="NCBI Taxonomy" id="2943490"/>
    <lineage>
        <taxon>Bacteria</taxon>
        <taxon>Bacillati</taxon>
        <taxon>Actinomycetota</taxon>
        <taxon>Actinomycetes</taxon>
        <taxon>Mycobacteriales</taxon>
        <taxon>Corynebacteriaceae</taxon>
        <taxon>Corynebacterium</taxon>
    </lineage>
</organism>